<accession>A0A8S5TYG3</accession>
<proteinExistence type="predicted"/>
<evidence type="ECO:0000313" key="1">
    <source>
        <dbReference type="EMBL" id="DAF87218.1"/>
    </source>
</evidence>
<dbReference type="EMBL" id="BK015960">
    <property type="protein sequence ID" value="DAF87218.1"/>
    <property type="molecule type" value="Genomic_DNA"/>
</dbReference>
<name>A0A8S5TYG3_9CAUD</name>
<reference evidence="1" key="1">
    <citation type="journal article" date="2021" name="Proc. Natl. Acad. Sci. U.S.A.">
        <title>A Catalog of Tens of Thousands of Viruses from Human Metagenomes Reveals Hidden Associations with Chronic Diseases.</title>
        <authorList>
            <person name="Tisza M.J."/>
            <person name="Buck C.B."/>
        </authorList>
    </citation>
    <scope>NUCLEOTIDE SEQUENCE</scope>
    <source>
        <strain evidence="1">CtPkm1</strain>
    </source>
</reference>
<protein>
    <submittedName>
        <fullName evidence="1">Transcription initiation factor IIE, alpha FINGER, Transcription</fullName>
    </submittedName>
</protein>
<organism evidence="1">
    <name type="scientific">Myoviridae sp. ctPkm1</name>
    <dbReference type="NCBI Taxonomy" id="2825099"/>
    <lineage>
        <taxon>Viruses</taxon>
        <taxon>Duplodnaviria</taxon>
        <taxon>Heunggongvirae</taxon>
        <taxon>Uroviricota</taxon>
        <taxon>Caudoviricetes</taxon>
    </lineage>
</organism>
<sequence>MSDFFNPSETVTTKTHHECAYCGKSIESGTSGVLVESGKFHDGFFRRYACPNCGPLVSEFWDYADCESANIQQDWRFFLQELHPEMFEEDD</sequence>